<reference evidence="2" key="1">
    <citation type="submission" date="2022-11" db="EMBL/GenBank/DDBJ databases">
        <authorList>
            <person name="Kikuchi T."/>
        </authorList>
    </citation>
    <scope>NUCLEOTIDE SEQUENCE</scope>
    <source>
        <strain evidence="2">PS1010</strain>
    </source>
</reference>
<proteinExistence type="predicted"/>
<protein>
    <recommendedName>
        <fullName evidence="4">Saposin B-type domain-containing protein</fullName>
    </recommendedName>
</protein>
<feature type="signal peptide" evidence="1">
    <location>
        <begin position="1"/>
        <end position="18"/>
    </location>
</feature>
<comment type="caution">
    <text evidence="2">The sequence shown here is derived from an EMBL/GenBank/DDBJ whole genome shotgun (WGS) entry which is preliminary data.</text>
</comment>
<evidence type="ECO:0000313" key="2">
    <source>
        <dbReference type="EMBL" id="CAI5440139.1"/>
    </source>
</evidence>
<evidence type="ECO:0000256" key="1">
    <source>
        <dbReference type="SAM" id="SignalP"/>
    </source>
</evidence>
<keyword evidence="1" id="KW-0732">Signal</keyword>
<evidence type="ECO:0000313" key="3">
    <source>
        <dbReference type="Proteomes" id="UP001152747"/>
    </source>
</evidence>
<sequence>MKISLVTIFLFQFWLTSGELSFFEEQQLLSCQLCQEQLVFRTAEMQYLKLLERICGGRVTECYEREFAIFRTQKMLIEKHGFTPKLACKTVGGHCLFEEIK</sequence>
<accession>A0A9P1MU37</accession>
<evidence type="ECO:0008006" key="4">
    <source>
        <dbReference type="Google" id="ProtNLM"/>
    </source>
</evidence>
<dbReference type="Proteomes" id="UP001152747">
    <property type="component" value="Unassembled WGS sequence"/>
</dbReference>
<feature type="chain" id="PRO_5040148920" description="Saposin B-type domain-containing protein" evidence="1">
    <location>
        <begin position="19"/>
        <end position="101"/>
    </location>
</feature>
<organism evidence="2 3">
    <name type="scientific">Caenorhabditis angaria</name>
    <dbReference type="NCBI Taxonomy" id="860376"/>
    <lineage>
        <taxon>Eukaryota</taxon>
        <taxon>Metazoa</taxon>
        <taxon>Ecdysozoa</taxon>
        <taxon>Nematoda</taxon>
        <taxon>Chromadorea</taxon>
        <taxon>Rhabditida</taxon>
        <taxon>Rhabditina</taxon>
        <taxon>Rhabditomorpha</taxon>
        <taxon>Rhabditoidea</taxon>
        <taxon>Rhabditidae</taxon>
        <taxon>Peloderinae</taxon>
        <taxon>Caenorhabditis</taxon>
    </lineage>
</organism>
<name>A0A9P1MU37_9PELO</name>
<gene>
    <name evidence="2" type="ORF">CAMP_LOCUS2776</name>
</gene>
<dbReference type="EMBL" id="CANHGI010000001">
    <property type="protein sequence ID" value="CAI5440139.1"/>
    <property type="molecule type" value="Genomic_DNA"/>
</dbReference>
<keyword evidence="3" id="KW-1185">Reference proteome</keyword>
<dbReference type="AlphaFoldDB" id="A0A9P1MU37"/>